<evidence type="ECO:0000256" key="1">
    <source>
        <dbReference type="ARBA" id="ARBA00004123"/>
    </source>
</evidence>
<protein>
    <recommendedName>
        <fullName evidence="11">Protein Red</fullName>
    </recommendedName>
</protein>
<feature type="compositionally biased region" description="Basic and acidic residues" evidence="6">
    <location>
        <begin position="77"/>
        <end position="102"/>
    </location>
</feature>
<dbReference type="Pfam" id="PF07808">
    <property type="entry name" value="RED_N"/>
    <property type="match status" value="1"/>
</dbReference>
<dbReference type="PANTHER" id="PTHR12765">
    <property type="entry name" value="RED PROTEIN IK FACTOR CYTOKINE IK"/>
    <property type="match status" value="1"/>
</dbReference>
<evidence type="ECO:0000256" key="6">
    <source>
        <dbReference type="SAM" id="MobiDB-lite"/>
    </source>
</evidence>
<dbReference type="EMBL" id="LR899012">
    <property type="protein sequence ID" value="CAD7087147.1"/>
    <property type="molecule type" value="Genomic_DNA"/>
</dbReference>
<evidence type="ECO:0000259" key="8">
    <source>
        <dbReference type="Pfam" id="PF07808"/>
    </source>
</evidence>
<feature type="region of interest" description="Disordered" evidence="6">
    <location>
        <begin position="1"/>
        <end position="113"/>
    </location>
</feature>
<evidence type="ECO:0000313" key="9">
    <source>
        <dbReference type="EMBL" id="CAD7087147.1"/>
    </source>
</evidence>
<evidence type="ECO:0000313" key="10">
    <source>
        <dbReference type="Proteomes" id="UP000594454"/>
    </source>
</evidence>
<proteinExistence type="inferred from homology"/>
<evidence type="ECO:0000259" key="7">
    <source>
        <dbReference type="Pfam" id="PF07807"/>
    </source>
</evidence>
<name>A0A7R8UUD3_HERIL</name>
<dbReference type="InParanoid" id="A0A7R8UUD3"/>
<keyword evidence="5" id="KW-0175">Coiled coil</keyword>
<dbReference type="FunCoup" id="A0A7R8UUD3">
    <property type="interactions" value="2312"/>
</dbReference>
<keyword evidence="10" id="KW-1185">Reference proteome</keyword>
<feature type="compositionally biased region" description="Basic and acidic residues" evidence="6">
    <location>
        <begin position="330"/>
        <end position="373"/>
    </location>
</feature>
<dbReference type="InterPro" id="IPR012492">
    <property type="entry name" value="RED_C"/>
</dbReference>
<comment type="subcellular location">
    <subcellularLocation>
        <location evidence="1">Nucleus</location>
    </subcellularLocation>
</comment>
<feature type="compositionally biased region" description="Basic and acidic residues" evidence="6">
    <location>
        <begin position="509"/>
        <end position="520"/>
    </location>
</feature>
<dbReference type="GO" id="GO:0005634">
    <property type="term" value="C:nucleus"/>
    <property type="evidence" value="ECO:0007669"/>
    <property type="project" value="UniProtKB-SubCell"/>
</dbReference>
<gene>
    <name evidence="9" type="ORF">HERILL_LOCUS9871</name>
</gene>
<feature type="region of interest" description="Disordered" evidence="6">
    <location>
        <begin position="496"/>
        <end position="520"/>
    </location>
</feature>
<comment type="similarity">
    <text evidence="2">Belongs to the RED family.</text>
</comment>
<dbReference type="Proteomes" id="UP000594454">
    <property type="component" value="Chromosome 4"/>
</dbReference>
<organism evidence="9 10">
    <name type="scientific">Hermetia illucens</name>
    <name type="common">Black soldier fly</name>
    <dbReference type="NCBI Taxonomy" id="343691"/>
    <lineage>
        <taxon>Eukaryota</taxon>
        <taxon>Metazoa</taxon>
        <taxon>Ecdysozoa</taxon>
        <taxon>Arthropoda</taxon>
        <taxon>Hexapoda</taxon>
        <taxon>Insecta</taxon>
        <taxon>Pterygota</taxon>
        <taxon>Neoptera</taxon>
        <taxon>Endopterygota</taxon>
        <taxon>Diptera</taxon>
        <taxon>Brachycera</taxon>
        <taxon>Stratiomyomorpha</taxon>
        <taxon>Stratiomyidae</taxon>
        <taxon>Hermetiinae</taxon>
        <taxon>Hermetia</taxon>
    </lineage>
</organism>
<dbReference type="Pfam" id="PF07807">
    <property type="entry name" value="RED_C"/>
    <property type="match status" value="1"/>
</dbReference>
<feature type="compositionally biased region" description="Basic and acidic residues" evidence="6">
    <location>
        <begin position="301"/>
        <end position="318"/>
    </location>
</feature>
<dbReference type="OrthoDB" id="3366823at2759"/>
<keyword evidence="3" id="KW-0677">Repeat</keyword>
<dbReference type="InterPro" id="IPR039896">
    <property type="entry name" value="Red-like"/>
</dbReference>
<evidence type="ECO:0000256" key="2">
    <source>
        <dbReference type="ARBA" id="ARBA00006660"/>
    </source>
</evidence>
<feature type="compositionally biased region" description="Basic and acidic residues" evidence="6">
    <location>
        <begin position="382"/>
        <end position="400"/>
    </location>
</feature>
<evidence type="ECO:0008006" key="11">
    <source>
        <dbReference type="Google" id="ProtNLM"/>
    </source>
</evidence>
<evidence type="ECO:0000256" key="5">
    <source>
        <dbReference type="SAM" id="Coils"/>
    </source>
</evidence>
<feature type="domain" description="RED-like N-terminal" evidence="8">
    <location>
        <begin position="68"/>
        <end position="302"/>
    </location>
</feature>
<reference evidence="9 10" key="1">
    <citation type="submission" date="2020-11" db="EMBL/GenBank/DDBJ databases">
        <authorList>
            <person name="Wallbank WR R."/>
            <person name="Pardo Diaz C."/>
            <person name="Kozak K."/>
            <person name="Martin S."/>
            <person name="Jiggins C."/>
            <person name="Moest M."/>
            <person name="Warren A I."/>
            <person name="Generalovic N T."/>
            <person name="Byers J.R.P. K."/>
            <person name="Montejo-Kovacevich G."/>
            <person name="Yen C E."/>
        </authorList>
    </citation>
    <scope>NUCLEOTIDE SEQUENCE [LARGE SCALE GENOMIC DNA]</scope>
</reference>
<dbReference type="OMA" id="WQQTNGY"/>
<accession>A0A7R8UUD3</accession>
<feature type="compositionally biased region" description="Polar residues" evidence="6">
    <location>
        <begin position="29"/>
        <end position="38"/>
    </location>
</feature>
<dbReference type="AlphaFoldDB" id="A0A7R8UUD3"/>
<feature type="region of interest" description="Disordered" evidence="6">
    <location>
        <begin position="293"/>
        <end position="419"/>
    </location>
</feature>
<keyword evidence="4" id="KW-0539">Nucleus</keyword>
<evidence type="ECO:0000256" key="4">
    <source>
        <dbReference type="ARBA" id="ARBA00023242"/>
    </source>
</evidence>
<feature type="region of interest" description="Disordered" evidence="6">
    <location>
        <begin position="528"/>
        <end position="547"/>
    </location>
</feature>
<dbReference type="InterPro" id="IPR012916">
    <property type="entry name" value="RED_N"/>
</dbReference>
<evidence type="ECO:0000256" key="3">
    <source>
        <dbReference type="ARBA" id="ARBA00022737"/>
    </source>
</evidence>
<feature type="coiled-coil region" evidence="5">
    <location>
        <begin position="164"/>
        <end position="202"/>
    </location>
</feature>
<feature type="domain" description="Protein RED C-terminal" evidence="7">
    <location>
        <begin position="430"/>
        <end position="536"/>
    </location>
</feature>
<sequence>MPQEAALVEPPSQRLTNEDFRKLLMTPRATPSSSSQHAVGSVREAMAKAGQKKTTMGPPSERNEARRKKKNFYAALKKQEDNKLAELSEKYRDRARERRDGANPDYQTVETPGHTNSAYRAVAPDIKSGIDAAERRRRQIQESKFLGGDMEHTHLVKGLDYALLQKVRSEIQSKEAEQEKEMEKLVEEAEVIEKVEEKVSDEPEFKSIMGRNIFNYVTALRSRQIIRNELFAPGRMAYVIDLEDEINETDIPTTLVRSKAEVPISNDDIQTLTTNDIVINKLAQILSYLRAGGRAKKNKRRDKDKPLFNENEDLRRSGPTDVGIYDDLDEYKPDLERRDGKSKESGSRDKKKDKYRDDRDRDRDREGDRGRDRDEDEDEHEDQAKERKSYNYFDKPREEKEPEPEVQTVPPPPKISQNLMWKFSNEPEGYAECYPGLEEMNDAIDDSDDEVDYTKMDLGNKKGPIGRWDFDTQEEYSDYMSSKEALPKAAFQYGVKMQDGRKTRKHKTEKSEKAELDREWQKIQNIIQKRKLKGGDDDGPEYKTPKY</sequence>
<feature type="compositionally biased region" description="Basic and acidic residues" evidence="6">
    <location>
        <begin position="533"/>
        <end position="547"/>
    </location>
</feature>